<evidence type="ECO:0000256" key="2">
    <source>
        <dbReference type="ARBA" id="ARBA00022980"/>
    </source>
</evidence>
<evidence type="ECO:0008006" key="7">
    <source>
        <dbReference type="Google" id="ProtNLM"/>
    </source>
</evidence>
<reference evidence="5" key="1">
    <citation type="journal article" date="2020" name="bioRxiv">
        <title>Comparative genomics of Chlamydomonas.</title>
        <authorList>
            <person name="Craig R.J."/>
            <person name="Hasan A.R."/>
            <person name="Ness R.W."/>
            <person name="Keightley P.D."/>
        </authorList>
    </citation>
    <scope>NUCLEOTIDE SEQUENCE</scope>
    <source>
        <strain evidence="5">SAG 7.73</strain>
    </source>
</reference>
<dbReference type="GO" id="GO:0032543">
    <property type="term" value="P:mitochondrial translation"/>
    <property type="evidence" value="ECO:0007669"/>
    <property type="project" value="TreeGrafter"/>
</dbReference>
<dbReference type="PRINTS" id="PR00060">
    <property type="entry name" value="RIBOSOMALL16"/>
</dbReference>
<dbReference type="InterPro" id="IPR016180">
    <property type="entry name" value="Ribosomal_uL16_dom"/>
</dbReference>
<dbReference type="CDD" id="cd01433">
    <property type="entry name" value="Ribosomal_L16_L10e"/>
    <property type="match status" value="1"/>
</dbReference>
<dbReference type="OrthoDB" id="1850746at2759"/>
<dbReference type="NCBIfam" id="TIGR01164">
    <property type="entry name" value="rplP_bact"/>
    <property type="match status" value="1"/>
</dbReference>
<evidence type="ECO:0000313" key="5">
    <source>
        <dbReference type="EMBL" id="KAG2439620.1"/>
    </source>
</evidence>
<dbReference type="InterPro" id="IPR036920">
    <property type="entry name" value="Ribosomal_uL16_sf"/>
</dbReference>
<dbReference type="InterPro" id="IPR047873">
    <property type="entry name" value="Ribosomal_uL16"/>
</dbReference>
<evidence type="ECO:0000256" key="4">
    <source>
        <dbReference type="RuleBase" id="RU004413"/>
    </source>
</evidence>
<dbReference type="AlphaFoldDB" id="A0A835TIX3"/>
<dbReference type="PANTHER" id="PTHR12220:SF13">
    <property type="entry name" value="LARGE RIBOSOMAL SUBUNIT PROTEIN UL16M"/>
    <property type="match status" value="1"/>
</dbReference>
<dbReference type="Gene3D" id="3.90.1170.10">
    <property type="entry name" value="Ribosomal protein L10e/L16"/>
    <property type="match status" value="1"/>
</dbReference>
<keyword evidence="3 4" id="KW-0687">Ribonucleoprotein</keyword>
<organism evidence="5 6">
    <name type="scientific">Chlamydomonas incerta</name>
    <dbReference type="NCBI Taxonomy" id="51695"/>
    <lineage>
        <taxon>Eukaryota</taxon>
        <taxon>Viridiplantae</taxon>
        <taxon>Chlorophyta</taxon>
        <taxon>core chlorophytes</taxon>
        <taxon>Chlorophyceae</taxon>
        <taxon>CS clade</taxon>
        <taxon>Chlamydomonadales</taxon>
        <taxon>Chlamydomonadaceae</taxon>
        <taxon>Chlamydomonas</taxon>
    </lineage>
</organism>
<gene>
    <name evidence="5" type="ORF">HXX76_004972</name>
</gene>
<accession>A0A835TIX3</accession>
<dbReference type="SUPFAM" id="SSF54686">
    <property type="entry name" value="Ribosomal protein L16p/L10e"/>
    <property type="match status" value="1"/>
</dbReference>
<dbReference type="GO" id="GO:0019843">
    <property type="term" value="F:rRNA binding"/>
    <property type="evidence" value="ECO:0007669"/>
    <property type="project" value="InterPro"/>
</dbReference>
<keyword evidence="2 4" id="KW-0689">Ribosomal protein</keyword>
<comment type="similarity">
    <text evidence="1 4">Belongs to the universal ribosomal protein uL16 family.</text>
</comment>
<dbReference type="InterPro" id="IPR000114">
    <property type="entry name" value="Ribosomal_uL16_bact-type"/>
</dbReference>
<dbReference type="Proteomes" id="UP000650467">
    <property type="component" value="Unassembled WGS sequence"/>
</dbReference>
<dbReference type="GO" id="GO:0005762">
    <property type="term" value="C:mitochondrial large ribosomal subunit"/>
    <property type="evidence" value="ECO:0007669"/>
    <property type="project" value="TreeGrafter"/>
</dbReference>
<keyword evidence="6" id="KW-1185">Reference proteome</keyword>
<protein>
    <recommendedName>
        <fullName evidence="7">Ribosomal protein L10e/L16 domain-containing protein</fullName>
    </recommendedName>
</protein>
<proteinExistence type="inferred from homology"/>
<comment type="caution">
    <text evidence="5">The sequence shown here is derived from an EMBL/GenBank/DDBJ whole genome shotgun (WGS) entry which is preliminary data.</text>
</comment>
<sequence length="304" mass="31152">MLARCGLASRSAASACRGTISSLTAFAEACAVPSVVAEGSPAATASCSGRGFVTWTRQGLGASSARSAGRAASVPTSTRLSSELSVTAAALAQGGLLSQRAGLHSLVASRAGCRAGAGSTAHSLASPLGPLASASALAAPAGAGAAGISGPGSLLGAWAACAGPVRWCLQKGQLSKQRVPKRVGINDVIMPNTTQLQYGMYGIRAMAGKRVAAATIEAVRRTLRRKIKKTARLWIRLAAVVPVTRKPLGIRMGKGKGIIDFYATPVRPGQIIFEMDRVPRKVALQALTAAQHKFPVKLGFVEWS</sequence>
<name>A0A835TIX3_CHLIN</name>
<dbReference type="GO" id="GO:0003735">
    <property type="term" value="F:structural constituent of ribosome"/>
    <property type="evidence" value="ECO:0007669"/>
    <property type="project" value="InterPro"/>
</dbReference>
<evidence type="ECO:0000256" key="3">
    <source>
        <dbReference type="ARBA" id="ARBA00023274"/>
    </source>
</evidence>
<evidence type="ECO:0000256" key="1">
    <source>
        <dbReference type="ARBA" id="ARBA00008931"/>
    </source>
</evidence>
<dbReference type="Pfam" id="PF00252">
    <property type="entry name" value="Ribosomal_L16"/>
    <property type="match status" value="1"/>
</dbReference>
<dbReference type="PANTHER" id="PTHR12220">
    <property type="entry name" value="50S/60S RIBOSOMAL PROTEIN L16"/>
    <property type="match status" value="1"/>
</dbReference>
<dbReference type="EMBL" id="JAEHOC010000008">
    <property type="protein sequence ID" value="KAG2439620.1"/>
    <property type="molecule type" value="Genomic_DNA"/>
</dbReference>
<evidence type="ECO:0000313" key="6">
    <source>
        <dbReference type="Proteomes" id="UP000650467"/>
    </source>
</evidence>